<protein>
    <submittedName>
        <fullName evidence="3">YceI family protein</fullName>
    </submittedName>
</protein>
<dbReference type="EMBL" id="CP081495">
    <property type="protein sequence ID" value="UYW01640.1"/>
    <property type="molecule type" value="Genomic_DNA"/>
</dbReference>
<dbReference type="PANTHER" id="PTHR34406:SF1">
    <property type="entry name" value="PROTEIN YCEI"/>
    <property type="match status" value="1"/>
</dbReference>
<dbReference type="SUPFAM" id="SSF101874">
    <property type="entry name" value="YceI-like"/>
    <property type="match status" value="1"/>
</dbReference>
<keyword evidence="1" id="KW-0732">Signal</keyword>
<dbReference type="PANTHER" id="PTHR34406">
    <property type="entry name" value="PROTEIN YCEI"/>
    <property type="match status" value="1"/>
</dbReference>
<organism evidence="3 4">
    <name type="scientific">Flavobacterium agricola</name>
    <dbReference type="NCBI Taxonomy" id="2870839"/>
    <lineage>
        <taxon>Bacteria</taxon>
        <taxon>Pseudomonadati</taxon>
        <taxon>Bacteroidota</taxon>
        <taxon>Flavobacteriia</taxon>
        <taxon>Flavobacteriales</taxon>
        <taxon>Flavobacteriaceae</taxon>
        <taxon>Flavobacterium</taxon>
    </lineage>
</organism>
<sequence length="191" mass="20683">MKKVFLVMALAVSSLVATAQNFTNDKAHSKLGFSVSHLTISDVEGQFNDFTVHLSSFENQNVLGSKFHVVAEINSINTGIEARDNHLKSADFFDAAKNPRLEFQSKSIKKVKGNNYKLVGDLTLHGVTKSVTLDLIYNGSVDNQGVITYGFTVKGKLNRNDFGVGAGFPTAVVGDEVTLVSNLEFATPKAK</sequence>
<evidence type="ECO:0000259" key="2">
    <source>
        <dbReference type="SMART" id="SM00867"/>
    </source>
</evidence>
<feature type="chain" id="PRO_5045936623" evidence="1">
    <location>
        <begin position="20"/>
        <end position="191"/>
    </location>
</feature>
<dbReference type="Proteomes" id="UP001163328">
    <property type="component" value="Chromosome"/>
</dbReference>
<evidence type="ECO:0000256" key="1">
    <source>
        <dbReference type="SAM" id="SignalP"/>
    </source>
</evidence>
<feature type="domain" description="Lipid/polyisoprenoid-binding YceI-like" evidence="2">
    <location>
        <begin position="21"/>
        <end position="186"/>
    </location>
</feature>
<dbReference type="RefSeq" id="WP_264434113.1">
    <property type="nucleotide sequence ID" value="NZ_CP081495.1"/>
</dbReference>
<dbReference type="InterPro" id="IPR007372">
    <property type="entry name" value="Lipid/polyisoprenoid-bd_YceI"/>
</dbReference>
<dbReference type="InterPro" id="IPR036761">
    <property type="entry name" value="TTHA0802/YceI-like_sf"/>
</dbReference>
<accession>A0ABY6LZ92</accession>
<dbReference type="Gene3D" id="2.40.128.110">
    <property type="entry name" value="Lipid/polyisoprenoid-binding, YceI-like"/>
    <property type="match status" value="1"/>
</dbReference>
<feature type="signal peptide" evidence="1">
    <location>
        <begin position="1"/>
        <end position="19"/>
    </location>
</feature>
<dbReference type="SMART" id="SM00867">
    <property type="entry name" value="YceI"/>
    <property type="match status" value="1"/>
</dbReference>
<gene>
    <name evidence="3" type="ORF">K5I29_01565</name>
</gene>
<reference evidence="3" key="1">
    <citation type="submission" date="2021-08" db="EMBL/GenBank/DDBJ databases">
        <title>Flavobacterium sp. strain CC-SYL302.</title>
        <authorList>
            <person name="Lin S.-Y."/>
            <person name="Lee T.-H."/>
            <person name="Young C.-C."/>
        </authorList>
    </citation>
    <scope>NUCLEOTIDE SEQUENCE</scope>
    <source>
        <strain evidence="3">CC-SYL302</strain>
    </source>
</reference>
<name>A0ABY6LZ92_9FLAO</name>
<keyword evidence="4" id="KW-1185">Reference proteome</keyword>
<evidence type="ECO:0000313" key="4">
    <source>
        <dbReference type="Proteomes" id="UP001163328"/>
    </source>
</evidence>
<evidence type="ECO:0000313" key="3">
    <source>
        <dbReference type="EMBL" id="UYW01640.1"/>
    </source>
</evidence>
<dbReference type="Pfam" id="PF04264">
    <property type="entry name" value="YceI"/>
    <property type="match status" value="1"/>
</dbReference>
<proteinExistence type="predicted"/>